<keyword evidence="4" id="KW-1185">Reference proteome</keyword>
<protein>
    <recommendedName>
        <fullName evidence="2">DCD domain-containing protein</fullName>
    </recommendedName>
</protein>
<sequence>STVIPPLQSPSNLLMGKENGKKVKTKRRTTGPPNAAIKKMKGPAFSTAPTNPVPPAPSTEADETKIDRGAAQDKEKEMEKTKRLAGFIFMCNPNTKLECYRYRVFGLPSGKKEVVEEIKPGTKLFLFDFELKLLYGIYEATSTGKLNLEPTAFRGKFPAQVKFKIFKECLPLPESSLRHVIQENYAGSKFKQELTGKQVRKLISSFRPLTGSSSSSFSQPTPQAHVSVSRAMPHSAMVHQFKHTVPPPAMEVPYIYGRQYSSVPTLHRYHNRTAAAYMEPQQHMNPNLGHQSLPGTSSYYVADPQRSSFTAYGVEEPPYSRCFLSL</sequence>
<dbReference type="EMBL" id="KI632223">
    <property type="protein sequence ID" value="EYU21811.1"/>
    <property type="molecule type" value="Genomic_DNA"/>
</dbReference>
<dbReference type="eggNOG" id="ENOG502RZQX">
    <property type="taxonomic scope" value="Eukaryota"/>
</dbReference>
<feature type="region of interest" description="Disordered" evidence="1">
    <location>
        <begin position="1"/>
        <end position="77"/>
    </location>
</feature>
<evidence type="ECO:0000259" key="2">
    <source>
        <dbReference type="PROSITE" id="PS51222"/>
    </source>
</evidence>
<feature type="non-terminal residue" evidence="3">
    <location>
        <position position="1"/>
    </location>
</feature>
<evidence type="ECO:0000313" key="3">
    <source>
        <dbReference type="EMBL" id="EYU21811.1"/>
    </source>
</evidence>
<gene>
    <name evidence="3" type="ORF">MIMGU_mgv1a022564mg</name>
</gene>
<feature type="compositionally biased region" description="Basic and acidic residues" evidence="1">
    <location>
        <begin position="62"/>
        <end position="77"/>
    </location>
</feature>
<reference evidence="3 4" key="1">
    <citation type="journal article" date="2013" name="Proc. Natl. Acad. Sci. U.S.A.">
        <title>Fine-scale variation in meiotic recombination in Mimulus inferred from population shotgun sequencing.</title>
        <authorList>
            <person name="Hellsten U."/>
            <person name="Wright K.M."/>
            <person name="Jenkins J."/>
            <person name="Shu S."/>
            <person name="Yuan Y."/>
            <person name="Wessler S.R."/>
            <person name="Schmutz J."/>
            <person name="Willis J.H."/>
            <person name="Rokhsar D.S."/>
        </authorList>
    </citation>
    <scope>NUCLEOTIDE SEQUENCE [LARGE SCALE GENOMIC DNA]</scope>
    <source>
        <strain evidence="4">cv. DUN x IM62</strain>
    </source>
</reference>
<dbReference type="STRING" id="4155.A0A022Q1A0"/>
<name>A0A022Q1A0_ERYGU</name>
<dbReference type="PANTHER" id="PTHR46444">
    <property type="entry name" value="DCD (DEVELOPMENT AND CELL DEATH) DOMAIN PROTEIN-RELATED"/>
    <property type="match status" value="1"/>
</dbReference>
<feature type="domain" description="DCD" evidence="2">
    <location>
        <begin position="82"/>
        <end position="208"/>
    </location>
</feature>
<evidence type="ECO:0000256" key="1">
    <source>
        <dbReference type="SAM" id="MobiDB-lite"/>
    </source>
</evidence>
<organism evidence="3 4">
    <name type="scientific">Erythranthe guttata</name>
    <name type="common">Yellow monkey flower</name>
    <name type="synonym">Mimulus guttatus</name>
    <dbReference type="NCBI Taxonomy" id="4155"/>
    <lineage>
        <taxon>Eukaryota</taxon>
        <taxon>Viridiplantae</taxon>
        <taxon>Streptophyta</taxon>
        <taxon>Embryophyta</taxon>
        <taxon>Tracheophyta</taxon>
        <taxon>Spermatophyta</taxon>
        <taxon>Magnoliopsida</taxon>
        <taxon>eudicotyledons</taxon>
        <taxon>Gunneridae</taxon>
        <taxon>Pentapetalae</taxon>
        <taxon>asterids</taxon>
        <taxon>lamiids</taxon>
        <taxon>Lamiales</taxon>
        <taxon>Phrymaceae</taxon>
        <taxon>Erythranthe</taxon>
    </lineage>
</organism>
<dbReference type="SMART" id="SM00767">
    <property type="entry name" value="DCD"/>
    <property type="match status" value="1"/>
</dbReference>
<proteinExistence type="predicted"/>
<accession>A0A022Q1A0</accession>
<dbReference type="PROSITE" id="PS51222">
    <property type="entry name" value="DCD"/>
    <property type="match status" value="1"/>
</dbReference>
<dbReference type="Pfam" id="PF10539">
    <property type="entry name" value="Dev_Cell_Death"/>
    <property type="match status" value="1"/>
</dbReference>
<dbReference type="AlphaFoldDB" id="A0A022Q1A0"/>
<dbReference type="InterPro" id="IPR013989">
    <property type="entry name" value="Dev_and_cell_death_domain"/>
</dbReference>
<evidence type="ECO:0000313" key="4">
    <source>
        <dbReference type="Proteomes" id="UP000030748"/>
    </source>
</evidence>
<dbReference type="PANTHER" id="PTHR46444:SF19">
    <property type="entry name" value="OS02G0745600 PROTEIN"/>
    <property type="match status" value="1"/>
</dbReference>
<dbReference type="Proteomes" id="UP000030748">
    <property type="component" value="Unassembled WGS sequence"/>
</dbReference>